<organism evidence="4 5">
    <name type="scientific">Acaromyces ingoldii</name>
    <dbReference type="NCBI Taxonomy" id="215250"/>
    <lineage>
        <taxon>Eukaryota</taxon>
        <taxon>Fungi</taxon>
        <taxon>Dikarya</taxon>
        <taxon>Basidiomycota</taxon>
        <taxon>Ustilaginomycotina</taxon>
        <taxon>Exobasidiomycetes</taxon>
        <taxon>Exobasidiales</taxon>
        <taxon>Cryptobasidiaceae</taxon>
        <taxon>Acaromyces</taxon>
    </lineage>
</organism>
<dbReference type="PANTHER" id="PTHR43540">
    <property type="entry name" value="PEROXYUREIDOACRYLATE/UREIDOACRYLATE AMIDOHYDROLASE-RELATED"/>
    <property type="match status" value="1"/>
</dbReference>
<name>A0A316YCT3_9BASI</name>
<accession>A0A316YCT3</accession>
<evidence type="ECO:0000313" key="5">
    <source>
        <dbReference type="Proteomes" id="UP000245768"/>
    </source>
</evidence>
<dbReference type="OrthoDB" id="245563at2759"/>
<protein>
    <submittedName>
        <fullName evidence="4">Putative isochorismatase family hydrolase</fullName>
    </submittedName>
</protein>
<dbReference type="EMBL" id="KZ819640">
    <property type="protein sequence ID" value="PWN87277.1"/>
    <property type="molecule type" value="Genomic_DNA"/>
</dbReference>
<dbReference type="InterPro" id="IPR000868">
    <property type="entry name" value="Isochorismatase-like_dom"/>
</dbReference>
<dbReference type="GO" id="GO:0016787">
    <property type="term" value="F:hydrolase activity"/>
    <property type="evidence" value="ECO:0007669"/>
    <property type="project" value="UniProtKB-KW"/>
</dbReference>
<reference evidence="4 5" key="1">
    <citation type="journal article" date="2018" name="Mol. Biol. Evol.">
        <title>Broad Genomic Sampling Reveals a Smut Pathogenic Ancestry of the Fungal Clade Ustilaginomycotina.</title>
        <authorList>
            <person name="Kijpornyongpan T."/>
            <person name="Mondo S.J."/>
            <person name="Barry K."/>
            <person name="Sandor L."/>
            <person name="Lee J."/>
            <person name="Lipzen A."/>
            <person name="Pangilinan J."/>
            <person name="LaButti K."/>
            <person name="Hainaut M."/>
            <person name="Henrissat B."/>
            <person name="Grigoriev I.V."/>
            <person name="Spatafora J.W."/>
            <person name="Aime M.C."/>
        </authorList>
    </citation>
    <scope>NUCLEOTIDE SEQUENCE [LARGE SCALE GENOMIC DNA]</scope>
    <source>
        <strain evidence="4 5">MCA 4198</strain>
    </source>
</reference>
<evidence type="ECO:0000256" key="2">
    <source>
        <dbReference type="ARBA" id="ARBA00022801"/>
    </source>
</evidence>
<proteinExistence type="inferred from homology"/>
<dbReference type="GeneID" id="37040226"/>
<evidence type="ECO:0000256" key="1">
    <source>
        <dbReference type="ARBA" id="ARBA00006336"/>
    </source>
</evidence>
<keyword evidence="5" id="KW-1185">Reference proteome</keyword>
<comment type="similarity">
    <text evidence="1">Belongs to the isochorismatase family.</text>
</comment>
<evidence type="ECO:0000259" key="3">
    <source>
        <dbReference type="Pfam" id="PF00857"/>
    </source>
</evidence>
<dbReference type="Proteomes" id="UP000245768">
    <property type="component" value="Unassembled WGS sequence"/>
</dbReference>
<dbReference type="Gene3D" id="3.40.50.850">
    <property type="entry name" value="Isochorismatase-like"/>
    <property type="match status" value="1"/>
</dbReference>
<dbReference type="RefSeq" id="XP_025374475.1">
    <property type="nucleotide sequence ID" value="XM_025518310.1"/>
</dbReference>
<dbReference type="InterPro" id="IPR050272">
    <property type="entry name" value="Isochorismatase-like_hydrls"/>
</dbReference>
<dbReference type="InterPro" id="IPR036380">
    <property type="entry name" value="Isochorismatase-like_sf"/>
</dbReference>
<dbReference type="AlphaFoldDB" id="A0A316YCT3"/>
<gene>
    <name evidence="4" type="ORF">FA10DRAFT_182294</name>
</gene>
<keyword evidence="2 4" id="KW-0378">Hydrolase</keyword>
<evidence type="ECO:0000313" key="4">
    <source>
        <dbReference type="EMBL" id="PWN87277.1"/>
    </source>
</evidence>
<dbReference type="Pfam" id="PF00857">
    <property type="entry name" value="Isochorismatase"/>
    <property type="match status" value="1"/>
</dbReference>
<feature type="domain" description="Isochorismatase-like" evidence="3">
    <location>
        <begin position="24"/>
        <end position="181"/>
    </location>
</feature>
<sequence length="209" mass="22225">MAPQSFRQMAGIPASSVSASSDSTALLVIDAQTSYAQGAPLAISGVDAAQAQIAKLVSVFRKAGRAGQIFWIQHSAGVGAPVFDPERSELFDFMGGDDNLRPKDGETIIVKKAPSCFTGTDLHELLQKQGTKQLVLTGYMAHVCVTGTARSSMEHGYDTVVVRDAIGDRDIPSWKDTAETVRAETLVDTVCTELGDFFATIVKTADVKA</sequence>
<dbReference type="SUPFAM" id="SSF52499">
    <property type="entry name" value="Isochorismatase-like hydrolases"/>
    <property type="match status" value="1"/>
</dbReference>
<dbReference type="InParanoid" id="A0A316YCT3"/>
<dbReference type="STRING" id="215250.A0A316YCT3"/>
<dbReference type="PANTHER" id="PTHR43540:SF15">
    <property type="entry name" value="BLR5631 PROTEIN"/>
    <property type="match status" value="1"/>
</dbReference>